<keyword evidence="1" id="KW-0732">Signal</keyword>
<dbReference type="Proteomes" id="UP000679498">
    <property type="component" value="Chromosome"/>
</dbReference>
<feature type="signal peptide" evidence="1">
    <location>
        <begin position="1"/>
        <end position="21"/>
    </location>
</feature>
<dbReference type="RefSeq" id="WP_214729696.1">
    <property type="nucleotide sequence ID" value="NZ_CP075897.1"/>
</dbReference>
<dbReference type="GeneID" id="88812844"/>
<evidence type="ECO:0000313" key="2">
    <source>
        <dbReference type="EMBL" id="QWB29726.1"/>
    </source>
</evidence>
<evidence type="ECO:0008006" key="4">
    <source>
        <dbReference type="Google" id="ProtNLM"/>
    </source>
</evidence>
<protein>
    <recommendedName>
        <fullName evidence="4">Lipoprotein</fullName>
    </recommendedName>
</protein>
<name>A0ABX8G8I9_EXIAC</name>
<keyword evidence="3" id="KW-1185">Reference proteome</keyword>
<organism evidence="2 3">
    <name type="scientific">Exiguobacterium acetylicum</name>
    <name type="common">Brevibacterium acetylicum</name>
    <dbReference type="NCBI Taxonomy" id="41170"/>
    <lineage>
        <taxon>Bacteria</taxon>
        <taxon>Bacillati</taxon>
        <taxon>Bacillota</taxon>
        <taxon>Bacilli</taxon>
        <taxon>Bacillales</taxon>
        <taxon>Bacillales Family XII. Incertae Sedis</taxon>
        <taxon>Exiguobacterium</taxon>
    </lineage>
</organism>
<feature type="chain" id="PRO_5046052138" description="Lipoprotein" evidence="1">
    <location>
        <begin position="22"/>
        <end position="485"/>
    </location>
</feature>
<evidence type="ECO:0000313" key="3">
    <source>
        <dbReference type="Proteomes" id="UP000679498"/>
    </source>
</evidence>
<reference evidence="2 3" key="1">
    <citation type="submission" date="2021-05" db="EMBL/GenBank/DDBJ databases">
        <title>Biocontrol using Exiguobacterium acetylicum SI17 against litchi downy blight caused by Peronophythora litchii.</title>
        <authorList>
            <person name="Zheng L."/>
        </authorList>
    </citation>
    <scope>NUCLEOTIDE SEQUENCE [LARGE SCALE GENOMIC DNA]</scope>
    <source>
        <strain evidence="2 3">SI17</strain>
    </source>
</reference>
<dbReference type="EMBL" id="CP075897">
    <property type="protein sequence ID" value="QWB29726.1"/>
    <property type="molecule type" value="Genomic_DNA"/>
</dbReference>
<sequence length="485" mass="56389">MKKIILICISFLFILAGCSQGETFINRDIHNSNLVKTASSYLKTSDGGSVFEVDSQFSESSAIKNNSTYRFLKKKSKNYSIQKCNEKRNKFYCDLIVMQINGEGTLNSKQISKIDSFFDLYFLYETANSIKEVSMIQDIKEHVHQMRKPVQGDQIEYLYFTLLSLELDSNISTSPTKETIKTIIDEYSSQDLMDPNRPILLYAALKLNDSHKWGIKLERLQSLYQNEQNQITLLFCDEITYWIQLQIVEMVMENDAGKKAFVNLLNQNKPYTSFYHSLDSIRNLYLMSNLFASNKLKHTEQYIEVINSRLDTLLGSEKKTQQNLYFISVIDQILKNENRDLSEFPDVNCKDLHNLSERYYCGKNQDENDLFNEKNLLEGNKLLTKLLIYDSVTLTSSQKKEVKSLFPTVLKYDGKDDYVVLNVYSSMITEHELKVDTEKIKERIKEKECGLGYCEKAGNYSFEMSVYLNNILNILEGDEIARRFR</sequence>
<accession>A0ABX8G8I9</accession>
<gene>
    <name evidence="2" type="ORF">KKI46_14195</name>
</gene>
<proteinExistence type="predicted"/>
<dbReference type="PROSITE" id="PS51257">
    <property type="entry name" value="PROKAR_LIPOPROTEIN"/>
    <property type="match status" value="1"/>
</dbReference>
<evidence type="ECO:0000256" key="1">
    <source>
        <dbReference type="SAM" id="SignalP"/>
    </source>
</evidence>